<dbReference type="InterPro" id="IPR004837">
    <property type="entry name" value="NaCa_Exmemb"/>
</dbReference>
<comment type="subcellular location">
    <subcellularLocation>
        <location evidence="1">Membrane</location>
        <topology evidence="1">Multi-pass membrane protein</topology>
    </subcellularLocation>
</comment>
<dbReference type="GO" id="GO:0008273">
    <property type="term" value="F:calcium, potassium:sodium antiporter activity"/>
    <property type="evidence" value="ECO:0007669"/>
    <property type="project" value="TreeGrafter"/>
</dbReference>
<evidence type="ECO:0000256" key="4">
    <source>
        <dbReference type="ARBA" id="ARBA00023136"/>
    </source>
</evidence>
<feature type="transmembrane region" description="Helical" evidence="5">
    <location>
        <begin position="284"/>
        <end position="301"/>
    </location>
</feature>
<feature type="transmembrane region" description="Helical" evidence="5">
    <location>
        <begin position="307"/>
        <end position="325"/>
    </location>
</feature>
<dbReference type="EMBL" id="JPWH01000012">
    <property type="protein sequence ID" value="RCK47674.1"/>
    <property type="molecule type" value="Genomic_DNA"/>
</dbReference>
<dbReference type="PANTHER" id="PTHR10846">
    <property type="entry name" value="SODIUM/POTASSIUM/CALCIUM EXCHANGER"/>
    <property type="match status" value="1"/>
</dbReference>
<sequence length="326" mass="33326">MNGEPILEQFIPYLQIVGGLVLLTAGGEFMVRGAVGLALLMGISKAIVGLTIVAAGTSAPEFVVSLNAALAGSGDIAMGNVVGSNIANILLILGAVAVLKPVAASRTTTIRDGGAMLLGTVLFIGLCLFGVIERWAGVLMLAVLAIVWYLTCKHDKNSPDAASALHENEVDEVGDVPGGWLKPVIATIVGIVALTFGADLLVDGGVTVAREFGVSEAVIGLTLVAVGTSLPELAASMVAAFRGHADVALGNVLGSNFLNLLAIIGGVSVISPIVVPDQIAKSDMWVMLGVTVALLFVAYFARRIGRLAGAVFMAVYAVYIGMLFAG</sequence>
<dbReference type="InterPro" id="IPR004481">
    <property type="entry name" value="K/Na/Ca-exchanger"/>
</dbReference>
<evidence type="ECO:0000256" key="3">
    <source>
        <dbReference type="ARBA" id="ARBA00022989"/>
    </source>
</evidence>
<proteinExistence type="predicted"/>
<organism evidence="7 8">
    <name type="scientific">Thalassospira profundimaris</name>
    <dbReference type="NCBI Taxonomy" id="502049"/>
    <lineage>
        <taxon>Bacteria</taxon>
        <taxon>Pseudomonadati</taxon>
        <taxon>Pseudomonadota</taxon>
        <taxon>Alphaproteobacteria</taxon>
        <taxon>Rhodospirillales</taxon>
        <taxon>Thalassospiraceae</taxon>
        <taxon>Thalassospira</taxon>
    </lineage>
</organism>
<accession>A0A367X1X2</accession>
<dbReference type="STRING" id="502049.TH15_02285"/>
<dbReference type="GO" id="GO:0005262">
    <property type="term" value="F:calcium channel activity"/>
    <property type="evidence" value="ECO:0007669"/>
    <property type="project" value="TreeGrafter"/>
</dbReference>
<dbReference type="Pfam" id="PF01699">
    <property type="entry name" value="Na_Ca_ex"/>
    <property type="match status" value="2"/>
</dbReference>
<evidence type="ECO:0000256" key="2">
    <source>
        <dbReference type="ARBA" id="ARBA00022692"/>
    </source>
</evidence>
<evidence type="ECO:0000259" key="6">
    <source>
        <dbReference type="Pfam" id="PF01699"/>
    </source>
</evidence>
<dbReference type="GO" id="GO:0006874">
    <property type="term" value="P:intracellular calcium ion homeostasis"/>
    <property type="evidence" value="ECO:0007669"/>
    <property type="project" value="TreeGrafter"/>
</dbReference>
<dbReference type="AlphaFoldDB" id="A0A367X1X2"/>
<protein>
    <submittedName>
        <fullName evidence="7">Conjugal transfer protein TraR</fullName>
    </submittedName>
</protein>
<evidence type="ECO:0000313" key="7">
    <source>
        <dbReference type="EMBL" id="RCK47674.1"/>
    </source>
</evidence>
<feature type="transmembrane region" description="Helical" evidence="5">
    <location>
        <begin position="184"/>
        <end position="206"/>
    </location>
</feature>
<name>A0A367X1X2_9PROT</name>
<feature type="transmembrane region" description="Helical" evidence="5">
    <location>
        <begin position="76"/>
        <end position="99"/>
    </location>
</feature>
<feature type="domain" description="Sodium/calcium exchanger membrane region" evidence="6">
    <location>
        <begin position="184"/>
        <end position="324"/>
    </location>
</feature>
<feature type="transmembrane region" description="Helical" evidence="5">
    <location>
        <begin position="37"/>
        <end position="56"/>
    </location>
</feature>
<evidence type="ECO:0000256" key="5">
    <source>
        <dbReference type="SAM" id="Phobius"/>
    </source>
</evidence>
<feature type="transmembrane region" description="Helical" evidence="5">
    <location>
        <begin position="253"/>
        <end position="275"/>
    </location>
</feature>
<keyword evidence="3 5" id="KW-1133">Transmembrane helix</keyword>
<feature type="domain" description="Sodium/calcium exchanger membrane region" evidence="6">
    <location>
        <begin position="14"/>
        <end position="150"/>
    </location>
</feature>
<reference evidence="7 8" key="1">
    <citation type="submission" date="2014-07" db="EMBL/GenBank/DDBJ databases">
        <title>Draft genome sequence of Thalassospira profundimaris S25-3-2.</title>
        <authorList>
            <person name="Lai Q."/>
            <person name="Shao Z."/>
        </authorList>
    </citation>
    <scope>NUCLEOTIDE SEQUENCE [LARGE SCALE GENOMIC DNA]</scope>
    <source>
        <strain evidence="7 8">S25-3-2</strain>
    </source>
</reference>
<keyword evidence="2 5" id="KW-0812">Transmembrane</keyword>
<dbReference type="Gene3D" id="1.20.1420.30">
    <property type="entry name" value="NCX, central ion-binding region"/>
    <property type="match status" value="1"/>
</dbReference>
<dbReference type="InterPro" id="IPR044880">
    <property type="entry name" value="NCX_ion-bd_dom_sf"/>
</dbReference>
<dbReference type="GO" id="GO:0005886">
    <property type="term" value="C:plasma membrane"/>
    <property type="evidence" value="ECO:0007669"/>
    <property type="project" value="TreeGrafter"/>
</dbReference>
<feature type="transmembrane region" description="Helical" evidence="5">
    <location>
        <begin position="218"/>
        <end position="241"/>
    </location>
</feature>
<feature type="transmembrane region" description="Helical" evidence="5">
    <location>
        <begin position="6"/>
        <end position="25"/>
    </location>
</feature>
<evidence type="ECO:0000313" key="8">
    <source>
        <dbReference type="Proteomes" id="UP000252517"/>
    </source>
</evidence>
<dbReference type="NCBIfam" id="TIGR00367">
    <property type="entry name" value="calcium/sodium antiporter"/>
    <property type="match status" value="1"/>
</dbReference>
<feature type="transmembrane region" description="Helical" evidence="5">
    <location>
        <begin position="120"/>
        <end position="150"/>
    </location>
</feature>
<comment type="caution">
    <text evidence="7">The sequence shown here is derived from an EMBL/GenBank/DDBJ whole genome shotgun (WGS) entry which is preliminary data.</text>
</comment>
<dbReference type="PANTHER" id="PTHR10846:SF8">
    <property type="entry name" value="INNER MEMBRANE PROTEIN YRBG"/>
    <property type="match status" value="1"/>
</dbReference>
<keyword evidence="4 5" id="KW-0472">Membrane</keyword>
<gene>
    <name evidence="7" type="ORF">TH25_15480</name>
</gene>
<dbReference type="Proteomes" id="UP000252517">
    <property type="component" value="Unassembled WGS sequence"/>
</dbReference>
<evidence type="ECO:0000256" key="1">
    <source>
        <dbReference type="ARBA" id="ARBA00004141"/>
    </source>
</evidence>